<feature type="transmembrane region" description="Helical" evidence="9">
    <location>
        <begin position="249"/>
        <end position="267"/>
    </location>
</feature>
<dbReference type="InterPro" id="IPR004638">
    <property type="entry name" value="EmrB-like"/>
</dbReference>
<keyword evidence="7 9" id="KW-0472">Membrane</keyword>
<dbReference type="PANTHER" id="PTHR23501">
    <property type="entry name" value="MAJOR FACILITATOR SUPERFAMILY"/>
    <property type="match status" value="1"/>
</dbReference>
<evidence type="ECO:0000256" key="9">
    <source>
        <dbReference type="SAM" id="Phobius"/>
    </source>
</evidence>
<dbReference type="InterPro" id="IPR020846">
    <property type="entry name" value="MFS_dom"/>
</dbReference>
<feature type="transmembrane region" description="Helical" evidence="9">
    <location>
        <begin position="507"/>
        <end position="530"/>
    </location>
</feature>
<evidence type="ECO:0000259" key="10">
    <source>
        <dbReference type="PROSITE" id="PS50850"/>
    </source>
</evidence>
<feature type="transmembrane region" description="Helical" evidence="9">
    <location>
        <begin position="155"/>
        <end position="175"/>
    </location>
</feature>
<dbReference type="InterPro" id="IPR036259">
    <property type="entry name" value="MFS_trans_sf"/>
</dbReference>
<feature type="transmembrane region" description="Helical" evidence="9">
    <location>
        <begin position="378"/>
        <end position="403"/>
    </location>
</feature>
<evidence type="ECO:0000256" key="4">
    <source>
        <dbReference type="ARBA" id="ARBA00022475"/>
    </source>
</evidence>
<comment type="similarity">
    <text evidence="2">Belongs to the major facilitator superfamily. TCR/Tet family.</text>
</comment>
<dbReference type="GO" id="GO:0022857">
    <property type="term" value="F:transmembrane transporter activity"/>
    <property type="evidence" value="ECO:0007669"/>
    <property type="project" value="InterPro"/>
</dbReference>
<evidence type="ECO:0000256" key="5">
    <source>
        <dbReference type="ARBA" id="ARBA00022692"/>
    </source>
</evidence>
<evidence type="ECO:0000313" key="12">
    <source>
        <dbReference type="Proteomes" id="UP000272729"/>
    </source>
</evidence>
<feature type="domain" description="Major facilitator superfamily (MFS) profile" evidence="10">
    <location>
        <begin position="28"/>
        <end position="537"/>
    </location>
</feature>
<feature type="transmembrane region" description="Helical" evidence="9">
    <location>
        <begin position="288"/>
        <end position="311"/>
    </location>
</feature>
<keyword evidence="3" id="KW-0813">Transport</keyword>
<dbReference type="Gene3D" id="1.20.1720.10">
    <property type="entry name" value="Multidrug resistance protein D"/>
    <property type="match status" value="1"/>
</dbReference>
<feature type="transmembrane region" description="Helical" evidence="9">
    <location>
        <begin position="62"/>
        <end position="81"/>
    </location>
</feature>
<feature type="transmembrane region" description="Helical" evidence="9">
    <location>
        <begin position="220"/>
        <end position="237"/>
    </location>
</feature>
<dbReference type="InterPro" id="IPR011701">
    <property type="entry name" value="MFS"/>
</dbReference>
<keyword evidence="6 9" id="KW-1133">Transmembrane helix</keyword>
<keyword evidence="5 9" id="KW-0812">Transmembrane</keyword>
<evidence type="ECO:0000256" key="7">
    <source>
        <dbReference type="ARBA" id="ARBA00023136"/>
    </source>
</evidence>
<keyword evidence="4" id="KW-1003">Cell membrane</keyword>
<dbReference type="CDD" id="cd17502">
    <property type="entry name" value="MFS_Azr1_MDR_like"/>
    <property type="match status" value="1"/>
</dbReference>
<comment type="subcellular location">
    <subcellularLocation>
        <location evidence="1">Cell inner membrane</location>
        <topology evidence="1">Multi-pass membrane protein</topology>
    </subcellularLocation>
</comment>
<dbReference type="PRINTS" id="PR01036">
    <property type="entry name" value="TCRTETB"/>
</dbReference>
<feature type="transmembrane region" description="Helical" evidence="9">
    <location>
        <begin position="93"/>
        <end position="114"/>
    </location>
</feature>
<dbReference type="FunFam" id="1.20.1720.10:FF:000004">
    <property type="entry name" value="EmrB/QacA family drug resistance transporter"/>
    <property type="match status" value="1"/>
</dbReference>
<dbReference type="Gene3D" id="1.20.1250.20">
    <property type="entry name" value="MFS general substrate transporter like domains"/>
    <property type="match status" value="1"/>
</dbReference>
<sequence length="560" mass="57690">MGAAGGVGDMAGTTDARPEPTGVAVRAVLVGLLTGVFMSALDGMIMATALRTVADSLHGLTAQAWVTTAYLMTMTISAPLYGKLSDIFGRKRLYLVAIALFVLGSLLCALAQGIHQLAVCRGVQGLGAGGLASLALAAIADMFPPRQRIRYQANIGILYGVASVAGPVVGGLLAGADTILGVPGWRWIFLVNLPIGLVALLVVGRLYTDRSTRAGRRVDHWGAAALIACLVPLLLVAEQGREWGWSSGRALAAYAAGLAGLVAFLLVERRLGDDALLPPRLFRARGFTRVNVINFLGGVGAFTATAFIPLYLQVVKGMSPTTAGLLLLPQSLATTVGAKLCGPIMARTGRYKVLLAPGLAIMSASYFALAAVGVDTPLWITAGLVVVMGLGFGMFMQTVLTALQNSVPPENMGVASGLYGFARQIGGIAGTAVFLSLLFNLAAGRIVAAASAPEAARVLADSAVAADPANRAVAEGLRAGTAGIDLDDTSGLAALDPRLARPILEGLSGAMSTVFLIIACLVAAAAAFALTIAEHKRDPATAPRPPRRRARRTPIGDLVE</sequence>
<protein>
    <submittedName>
        <fullName evidence="11">EmrB/QacA subfamily drug resistance transporter</fullName>
    </submittedName>
</protein>
<dbReference type="PROSITE" id="PS50850">
    <property type="entry name" value="MFS"/>
    <property type="match status" value="1"/>
</dbReference>
<feature type="transmembrane region" description="Helical" evidence="9">
    <location>
        <begin position="353"/>
        <end position="372"/>
    </location>
</feature>
<evidence type="ECO:0000256" key="8">
    <source>
        <dbReference type="SAM" id="MobiDB-lite"/>
    </source>
</evidence>
<evidence type="ECO:0000256" key="1">
    <source>
        <dbReference type="ARBA" id="ARBA00004429"/>
    </source>
</evidence>
<feature type="region of interest" description="Disordered" evidence="8">
    <location>
        <begin position="537"/>
        <end position="560"/>
    </location>
</feature>
<feature type="transmembrane region" description="Helical" evidence="9">
    <location>
        <begin position="126"/>
        <end position="143"/>
    </location>
</feature>
<keyword evidence="12" id="KW-1185">Reference proteome</keyword>
<evidence type="ECO:0000313" key="11">
    <source>
        <dbReference type="EMBL" id="RKT74702.1"/>
    </source>
</evidence>
<evidence type="ECO:0000256" key="3">
    <source>
        <dbReference type="ARBA" id="ARBA00022448"/>
    </source>
</evidence>
<dbReference type="NCBIfam" id="TIGR00711">
    <property type="entry name" value="efflux_EmrB"/>
    <property type="match status" value="1"/>
</dbReference>
<feature type="transmembrane region" description="Helical" evidence="9">
    <location>
        <begin position="424"/>
        <end position="443"/>
    </location>
</feature>
<evidence type="ECO:0000256" key="6">
    <source>
        <dbReference type="ARBA" id="ARBA00022989"/>
    </source>
</evidence>
<feature type="transmembrane region" description="Helical" evidence="9">
    <location>
        <begin position="27"/>
        <end position="50"/>
    </location>
</feature>
<comment type="caution">
    <text evidence="11">The sequence shown here is derived from an EMBL/GenBank/DDBJ whole genome shotgun (WGS) entry which is preliminary data.</text>
</comment>
<evidence type="ECO:0000256" key="2">
    <source>
        <dbReference type="ARBA" id="ARBA00007520"/>
    </source>
</evidence>
<dbReference type="Proteomes" id="UP000272729">
    <property type="component" value="Unassembled WGS sequence"/>
</dbReference>
<feature type="transmembrane region" description="Helical" evidence="9">
    <location>
        <begin position="187"/>
        <end position="208"/>
    </location>
</feature>
<proteinExistence type="inferred from homology"/>
<name>A0A495XLE6_9PSEU</name>
<accession>A0A495XLE6</accession>
<dbReference type="SUPFAM" id="SSF103473">
    <property type="entry name" value="MFS general substrate transporter"/>
    <property type="match status" value="1"/>
</dbReference>
<organism evidence="11 12">
    <name type="scientific">Saccharothrix variisporea</name>
    <dbReference type="NCBI Taxonomy" id="543527"/>
    <lineage>
        <taxon>Bacteria</taxon>
        <taxon>Bacillati</taxon>
        <taxon>Actinomycetota</taxon>
        <taxon>Actinomycetes</taxon>
        <taxon>Pseudonocardiales</taxon>
        <taxon>Pseudonocardiaceae</taxon>
        <taxon>Saccharothrix</taxon>
    </lineage>
</organism>
<dbReference type="EMBL" id="RBXR01000001">
    <property type="protein sequence ID" value="RKT74702.1"/>
    <property type="molecule type" value="Genomic_DNA"/>
</dbReference>
<gene>
    <name evidence="11" type="ORF">DFJ66_8069</name>
</gene>
<dbReference type="AlphaFoldDB" id="A0A495XLE6"/>
<dbReference type="GO" id="GO:0005886">
    <property type="term" value="C:plasma membrane"/>
    <property type="evidence" value="ECO:0007669"/>
    <property type="project" value="UniProtKB-SubCell"/>
</dbReference>
<feature type="transmembrane region" description="Helical" evidence="9">
    <location>
        <begin position="323"/>
        <end position="341"/>
    </location>
</feature>
<dbReference type="Pfam" id="PF07690">
    <property type="entry name" value="MFS_1"/>
    <property type="match status" value="1"/>
</dbReference>
<reference evidence="11 12" key="1">
    <citation type="submission" date="2018-10" db="EMBL/GenBank/DDBJ databases">
        <title>Sequencing the genomes of 1000 actinobacteria strains.</title>
        <authorList>
            <person name="Klenk H.-P."/>
        </authorList>
    </citation>
    <scope>NUCLEOTIDE SEQUENCE [LARGE SCALE GENOMIC DNA]</scope>
    <source>
        <strain evidence="11 12">DSM 43911</strain>
    </source>
</reference>
<dbReference type="PANTHER" id="PTHR23501:SF191">
    <property type="entry name" value="VACUOLAR BASIC AMINO ACID TRANSPORTER 4"/>
    <property type="match status" value="1"/>
</dbReference>